<dbReference type="SMART" id="SM00306">
    <property type="entry name" value="HintN"/>
    <property type="match status" value="1"/>
</dbReference>
<dbReference type="SUPFAM" id="SSF51294">
    <property type="entry name" value="Hedgehog/intein (Hint) domain"/>
    <property type="match status" value="1"/>
</dbReference>
<dbReference type="Proteomes" id="UP001216907">
    <property type="component" value="Unassembled WGS sequence"/>
</dbReference>
<accession>A0ABT6F9Y3</accession>
<dbReference type="InterPro" id="IPR003587">
    <property type="entry name" value="Hint_dom_N"/>
</dbReference>
<name>A0ABT6F9Y3_9BACT</name>
<dbReference type="InterPro" id="IPR036844">
    <property type="entry name" value="Hint_dom_sf"/>
</dbReference>
<evidence type="ECO:0000256" key="1">
    <source>
        <dbReference type="SAM" id="MobiDB-lite"/>
    </source>
</evidence>
<dbReference type="InterPro" id="IPR006141">
    <property type="entry name" value="Intein_N"/>
</dbReference>
<dbReference type="Gene3D" id="2.170.16.10">
    <property type="entry name" value="Hedgehog/Intein (Hint) domain"/>
    <property type="match status" value="1"/>
</dbReference>
<organism evidence="3 4">
    <name type="scientific">Paludisphaera mucosa</name>
    <dbReference type="NCBI Taxonomy" id="3030827"/>
    <lineage>
        <taxon>Bacteria</taxon>
        <taxon>Pseudomonadati</taxon>
        <taxon>Planctomycetota</taxon>
        <taxon>Planctomycetia</taxon>
        <taxon>Isosphaerales</taxon>
        <taxon>Isosphaeraceae</taxon>
        <taxon>Paludisphaera</taxon>
    </lineage>
</organism>
<dbReference type="CDD" id="cd20745">
    <property type="entry name" value="FIX_RhsA_AHH_HNH-like"/>
    <property type="match status" value="1"/>
</dbReference>
<keyword evidence="4" id="KW-1185">Reference proteome</keyword>
<dbReference type="EMBL" id="JARRAG010000002">
    <property type="protein sequence ID" value="MDG3004286.1"/>
    <property type="molecule type" value="Genomic_DNA"/>
</dbReference>
<gene>
    <name evidence="3" type="ORF">PZE19_10905</name>
</gene>
<evidence type="ECO:0000313" key="4">
    <source>
        <dbReference type="Proteomes" id="UP001216907"/>
    </source>
</evidence>
<comment type="caution">
    <text evidence="3">The sequence shown here is derived from an EMBL/GenBank/DDBJ whole genome shotgun (WGS) entry which is preliminary data.</text>
</comment>
<sequence length="389" mass="42738">MSLDIGGIFEPTPFCDLASTTLAGGRGEYKAAFLSFLGVIPYLGDAANAGKFGTYIQSVYKAMDLAVKNSRFMALIRPIFTSLCKMLDTVPINKLLESIARPLEFIRGRLKAILGGCFAAGTPLLTPEGEKRVEDFRPGDWVLSAPEDDPDGTPQPRLVQEVFEDYLPLLELRIGSASIKTTAEHPFWVEGRGWTPANMLLEGDRLRTHDGSTVILSGVGDLAESGAVYNLRVADYHTYFVGSSEWGCSVWAHNSCTGPSALKAGDVSEEFIKKYDFGAHLKRIIGDPRRTCPIRTPTTSSSRRAWGRTSKPWSRQEGQEILRKHGIDPIFGKENLVWAPNKIEGQHAYPTLEKVVNKLKEVDAGGGGYDDMVDALKELGKSPREEGDR</sequence>
<feature type="compositionally biased region" description="Low complexity" evidence="1">
    <location>
        <begin position="294"/>
        <end position="304"/>
    </location>
</feature>
<dbReference type="RefSeq" id="WP_277860644.1">
    <property type="nucleotide sequence ID" value="NZ_JARRAG010000002.1"/>
</dbReference>
<dbReference type="PROSITE" id="PS50817">
    <property type="entry name" value="INTEIN_N_TER"/>
    <property type="match status" value="1"/>
</dbReference>
<dbReference type="Pfam" id="PF07591">
    <property type="entry name" value="PT-HINT"/>
    <property type="match status" value="1"/>
</dbReference>
<reference evidence="3 4" key="1">
    <citation type="submission" date="2023-03" db="EMBL/GenBank/DDBJ databases">
        <title>Paludisphaera mucosa sp. nov. a novel planctomycete from northern fen.</title>
        <authorList>
            <person name="Ivanova A."/>
        </authorList>
    </citation>
    <scope>NUCLEOTIDE SEQUENCE [LARGE SCALE GENOMIC DNA]</scope>
    <source>
        <strain evidence="3 4">Pla2</strain>
    </source>
</reference>
<dbReference type="CDD" id="cd00081">
    <property type="entry name" value="Hint"/>
    <property type="match status" value="1"/>
</dbReference>
<evidence type="ECO:0000259" key="2">
    <source>
        <dbReference type="SMART" id="SM00306"/>
    </source>
</evidence>
<evidence type="ECO:0000313" key="3">
    <source>
        <dbReference type="EMBL" id="MDG3004286.1"/>
    </source>
</evidence>
<feature type="region of interest" description="Disordered" evidence="1">
    <location>
        <begin position="294"/>
        <end position="315"/>
    </location>
</feature>
<proteinExistence type="predicted"/>
<protein>
    <submittedName>
        <fullName evidence="3">Polymorphic toxin-type HINT domain-containing protein</fullName>
    </submittedName>
</protein>
<feature type="domain" description="Hint" evidence="2">
    <location>
        <begin position="115"/>
        <end position="210"/>
    </location>
</feature>